<dbReference type="CDD" id="cd00093">
    <property type="entry name" value="HTH_XRE"/>
    <property type="match status" value="1"/>
</dbReference>
<keyword evidence="3" id="KW-0804">Transcription</keyword>
<dbReference type="PROSITE" id="PS50943">
    <property type="entry name" value="HTH_CROC1"/>
    <property type="match status" value="1"/>
</dbReference>
<dbReference type="GO" id="GO:0003677">
    <property type="term" value="F:DNA binding"/>
    <property type="evidence" value="ECO:0007669"/>
    <property type="project" value="UniProtKB-KW"/>
</dbReference>
<accession>A0A1Y6FN39</accession>
<sequence length="73" mass="8131">MDVRQLFGTNVRRLRLEKGLSQEEFGFVAGIDRTYVSGVERGLRNPTIVLAEKFAQGLGVEVDELLRRPAKGA</sequence>
<proteinExistence type="predicted"/>
<keyword evidence="2 5" id="KW-0238">DNA-binding</keyword>
<dbReference type="GO" id="GO:0003700">
    <property type="term" value="F:DNA-binding transcription factor activity"/>
    <property type="evidence" value="ECO:0007669"/>
    <property type="project" value="TreeGrafter"/>
</dbReference>
<dbReference type="Pfam" id="PF01381">
    <property type="entry name" value="HTH_3"/>
    <property type="match status" value="1"/>
</dbReference>
<evidence type="ECO:0000313" key="5">
    <source>
        <dbReference type="EMBL" id="SMQ76179.1"/>
    </source>
</evidence>
<dbReference type="InterPro" id="IPR010982">
    <property type="entry name" value="Lambda_DNA-bd_dom_sf"/>
</dbReference>
<organism evidence="5 6">
    <name type="scientific">Sphingopyxis terrae subsp. ummariensis</name>
    <dbReference type="NCBI Taxonomy" id="429001"/>
    <lineage>
        <taxon>Bacteria</taxon>
        <taxon>Pseudomonadati</taxon>
        <taxon>Pseudomonadota</taxon>
        <taxon>Alphaproteobacteria</taxon>
        <taxon>Sphingomonadales</taxon>
        <taxon>Sphingomonadaceae</taxon>
        <taxon>Sphingopyxis</taxon>
    </lineage>
</organism>
<name>A0A1Y6FN39_9SPHN</name>
<keyword evidence="6" id="KW-1185">Reference proteome</keyword>
<dbReference type="SMART" id="SM00530">
    <property type="entry name" value="HTH_XRE"/>
    <property type="match status" value="1"/>
</dbReference>
<evidence type="ECO:0000313" key="6">
    <source>
        <dbReference type="Proteomes" id="UP000194469"/>
    </source>
</evidence>
<dbReference type="Gene3D" id="1.10.260.40">
    <property type="entry name" value="lambda repressor-like DNA-binding domains"/>
    <property type="match status" value="1"/>
</dbReference>
<evidence type="ECO:0000256" key="3">
    <source>
        <dbReference type="ARBA" id="ARBA00023163"/>
    </source>
</evidence>
<feature type="domain" description="HTH cro/C1-type" evidence="4">
    <location>
        <begin position="11"/>
        <end position="65"/>
    </location>
</feature>
<dbReference type="RefSeq" id="WP_086456730.1">
    <property type="nucleotide sequence ID" value="NZ_FXWL01000002.1"/>
</dbReference>
<dbReference type="GO" id="GO:0005829">
    <property type="term" value="C:cytosol"/>
    <property type="evidence" value="ECO:0007669"/>
    <property type="project" value="TreeGrafter"/>
</dbReference>
<dbReference type="EMBL" id="FXWL01000002">
    <property type="protein sequence ID" value="SMQ76179.1"/>
    <property type="molecule type" value="Genomic_DNA"/>
</dbReference>
<dbReference type="SUPFAM" id="SSF47413">
    <property type="entry name" value="lambda repressor-like DNA-binding domains"/>
    <property type="match status" value="1"/>
</dbReference>
<dbReference type="InterPro" id="IPR050807">
    <property type="entry name" value="TransReg_Diox_bact_type"/>
</dbReference>
<dbReference type="GeneID" id="303002464"/>
<gene>
    <name evidence="5" type="ORF">SAMN06295984_1624</name>
</gene>
<dbReference type="Proteomes" id="UP000194469">
    <property type="component" value="Unassembled WGS sequence"/>
</dbReference>
<protein>
    <submittedName>
        <fullName evidence="5">DNA-binding transcriptional regulator, XRE-family HTH domain</fullName>
    </submittedName>
</protein>
<dbReference type="InterPro" id="IPR001387">
    <property type="entry name" value="Cro/C1-type_HTH"/>
</dbReference>
<dbReference type="PANTHER" id="PTHR46797:SF23">
    <property type="entry name" value="HTH-TYPE TRANSCRIPTIONAL REGULATOR SUTR"/>
    <property type="match status" value="1"/>
</dbReference>
<keyword evidence="1" id="KW-0805">Transcription regulation</keyword>
<dbReference type="AlphaFoldDB" id="A0A1Y6FN39"/>
<evidence type="ECO:0000256" key="1">
    <source>
        <dbReference type="ARBA" id="ARBA00023015"/>
    </source>
</evidence>
<evidence type="ECO:0000259" key="4">
    <source>
        <dbReference type="PROSITE" id="PS50943"/>
    </source>
</evidence>
<reference evidence="6" key="1">
    <citation type="submission" date="2017-04" db="EMBL/GenBank/DDBJ databases">
        <authorList>
            <person name="Varghese N."/>
            <person name="Submissions S."/>
        </authorList>
    </citation>
    <scope>NUCLEOTIDE SEQUENCE [LARGE SCALE GENOMIC DNA]</scope>
    <source>
        <strain evidence="6">UI2</strain>
    </source>
</reference>
<evidence type="ECO:0000256" key="2">
    <source>
        <dbReference type="ARBA" id="ARBA00023125"/>
    </source>
</evidence>
<dbReference type="PANTHER" id="PTHR46797">
    <property type="entry name" value="HTH-TYPE TRANSCRIPTIONAL REGULATOR"/>
    <property type="match status" value="1"/>
</dbReference>